<dbReference type="CDD" id="cd10316">
    <property type="entry name" value="RGL4_M"/>
    <property type="match status" value="4"/>
</dbReference>
<dbReference type="Gene3D" id="2.60.40.1120">
    <property type="entry name" value="Carboxypeptidase-like, regulatory domain"/>
    <property type="match status" value="3"/>
</dbReference>
<evidence type="ECO:0000256" key="7">
    <source>
        <dbReference type="ARBA" id="ARBA00023239"/>
    </source>
</evidence>
<reference evidence="10" key="1">
    <citation type="journal article" date="2023" name="Mol. Ecol. Resour.">
        <title>Chromosome-level genome assembly of a triploid poplar Populus alba 'Berolinensis'.</title>
        <authorList>
            <person name="Chen S."/>
            <person name="Yu Y."/>
            <person name="Wang X."/>
            <person name="Wang S."/>
            <person name="Zhang T."/>
            <person name="Zhou Y."/>
            <person name="He R."/>
            <person name="Meng N."/>
            <person name="Wang Y."/>
            <person name="Liu W."/>
            <person name="Liu Z."/>
            <person name="Liu J."/>
            <person name="Guo Q."/>
            <person name="Huang H."/>
            <person name="Sederoff R.R."/>
            <person name="Wang G."/>
            <person name="Qu G."/>
            <person name="Chen S."/>
        </authorList>
    </citation>
    <scope>NUCLEOTIDE SEQUENCE</scope>
    <source>
        <strain evidence="10">SC-2020</strain>
    </source>
</reference>
<organism evidence="10 11">
    <name type="scientific">Populus alba x Populus x berolinensis</name>
    <dbReference type="NCBI Taxonomy" id="444605"/>
    <lineage>
        <taxon>Eukaryota</taxon>
        <taxon>Viridiplantae</taxon>
        <taxon>Streptophyta</taxon>
        <taxon>Embryophyta</taxon>
        <taxon>Tracheophyta</taxon>
        <taxon>Spermatophyta</taxon>
        <taxon>Magnoliopsida</taxon>
        <taxon>eudicotyledons</taxon>
        <taxon>Gunneridae</taxon>
        <taxon>Pentapetalae</taxon>
        <taxon>rosids</taxon>
        <taxon>fabids</taxon>
        <taxon>Malpighiales</taxon>
        <taxon>Salicaceae</taxon>
        <taxon>Saliceae</taxon>
        <taxon>Populus</taxon>
    </lineage>
</organism>
<evidence type="ECO:0000256" key="1">
    <source>
        <dbReference type="ARBA" id="ARBA00001324"/>
    </source>
</evidence>
<feature type="domain" description="Rhamnogalacturonan lyase" evidence="8">
    <location>
        <begin position="2276"/>
        <end position="2462"/>
    </location>
</feature>
<accession>A0AAD6RDK9</accession>
<evidence type="ECO:0000313" key="10">
    <source>
        <dbReference type="EMBL" id="KAJ7007005.1"/>
    </source>
</evidence>
<dbReference type="GO" id="GO:0102210">
    <property type="term" value="F:rhamnogalacturonan endolyase activity"/>
    <property type="evidence" value="ECO:0007669"/>
    <property type="project" value="UniProtKB-EC"/>
</dbReference>
<dbReference type="Gene3D" id="2.60.120.260">
    <property type="entry name" value="Galactose-binding domain-like"/>
    <property type="match status" value="4"/>
</dbReference>
<dbReference type="SUPFAM" id="SSF49785">
    <property type="entry name" value="Galactose-binding domain-like"/>
    <property type="match status" value="4"/>
</dbReference>
<dbReference type="Proteomes" id="UP001164929">
    <property type="component" value="Chromosome 2"/>
</dbReference>
<dbReference type="GO" id="GO:0005576">
    <property type="term" value="C:extracellular region"/>
    <property type="evidence" value="ECO:0007669"/>
    <property type="project" value="UniProtKB-SubCell"/>
</dbReference>
<comment type="caution">
    <text evidence="10">The sequence shown here is derived from an EMBL/GenBank/DDBJ whole genome shotgun (WGS) entry which is preliminary data.</text>
</comment>
<feature type="domain" description="Rhamnogalacturonan lyase" evidence="9">
    <location>
        <begin position="1529"/>
        <end position="1601"/>
    </location>
</feature>
<evidence type="ECO:0000256" key="2">
    <source>
        <dbReference type="ARBA" id="ARBA00004613"/>
    </source>
</evidence>
<dbReference type="PANTHER" id="PTHR32018:SF25">
    <property type="entry name" value="RHAMNOGALACTURONAN ENDOLYASE"/>
    <property type="match status" value="1"/>
</dbReference>
<keyword evidence="7" id="KW-0456">Lyase</keyword>
<dbReference type="FunFam" id="2.60.40.1120:FF:000033">
    <property type="entry name" value="Rhamnogalacturonate lyase B"/>
    <property type="match status" value="4"/>
</dbReference>
<dbReference type="Gene3D" id="2.70.98.10">
    <property type="match status" value="2"/>
</dbReference>
<name>A0AAD6RDK9_9ROSI</name>
<feature type="domain" description="Rhamnogalacturonan lyase" evidence="9">
    <location>
        <begin position="2190"/>
        <end position="2261"/>
    </location>
</feature>
<comment type="catalytic activity">
    <reaction evidence="1">
        <text>Endotype eliminative cleavage of L-alpha-rhamnopyranosyl-(1-&gt;4)-alpha-D-galactopyranosyluronic acid bonds of rhamnogalacturonan I domains in ramified hairy regions of pectin leaving L-rhamnopyranose at the reducing end and 4-deoxy-4,5-unsaturated D-galactopyranosyluronic acid at the non-reducing end.</text>
        <dbReference type="EC" id="4.2.2.23"/>
    </reaction>
</comment>
<dbReference type="InterPro" id="IPR011013">
    <property type="entry name" value="Gal_mutarotase_sf_dom"/>
</dbReference>
<dbReference type="InterPro" id="IPR013784">
    <property type="entry name" value="Carb-bd-like_fold"/>
</dbReference>
<dbReference type="EMBL" id="JAQIZT010000002">
    <property type="protein sequence ID" value="KAJ7007005.1"/>
    <property type="molecule type" value="Genomic_DNA"/>
</dbReference>
<dbReference type="Pfam" id="PF14686">
    <property type="entry name" value="fn3_3"/>
    <property type="match status" value="4"/>
</dbReference>
<dbReference type="InterPro" id="IPR029411">
    <property type="entry name" value="RG-lyase_III"/>
</dbReference>
<evidence type="ECO:0000259" key="9">
    <source>
        <dbReference type="Pfam" id="PF14686"/>
    </source>
</evidence>
<evidence type="ECO:0000313" key="11">
    <source>
        <dbReference type="Proteomes" id="UP001164929"/>
    </source>
</evidence>
<feature type="domain" description="Rhamnogalacturonan lyase" evidence="9">
    <location>
        <begin position="343"/>
        <end position="414"/>
    </location>
</feature>
<proteinExistence type="inferred from homology"/>
<dbReference type="PANTHER" id="PTHR32018">
    <property type="entry name" value="RHAMNOGALACTURONATE LYASE FAMILY PROTEIN"/>
    <property type="match status" value="1"/>
</dbReference>
<sequence length="2472" mass="280822">MPHLGVQLLVQDRHVVMDNGILQVTLSNPDGIVTGIRYGGIDNLLEVLNDESNRGYWDLVWNAAGTTGIFDVIKGRSFEVIVETEEQVEVSFTRTWDSSQEGKLVPLNIDKRFVMLRGSSGFYSYAIYEHLKEWPGFNLGETRIAFKLRKDKFHYMIAADNRQRYMPLPDDRLPPRGQPLAYPEAVQLVDDKYQYSIENKDNKVHGWICMDPAVGFWQITPSDEFRSGGPVKQNLTSHVGPTTLAMFVSAHYSGEDLVPKIGAGEAWKKVFGPVFMYFNSVMDGDDPLSLWEDAKLQMLIEVQSWPYRFPASEDYQKSDQRGNVSGRLFVLDRFVSDDYTPANGAYVGLALPGDVGSWQRECKDYQFWNRADEGGYFSINNVRTGDYNLYAWVPGVIGDYRYDVSITITSGCDIEMGDLVYEPPRDGPTLWEIGIPDRSAEEFYVPDPNPKYINKLYVNHPDRFRQYGLWERYGELYPDGDLVYTVGVSDYRKDWLYAQVTRKKDDNTYQRTTWQIKFNLDKVDQNGIYKLRVALASATVSELQVRINDPKAKPLFSSGLIGKDNSIARHGIHGLYWLYGIDVVLDNGILQVTLSNPGGHVTGIQYNGLENLLETDNGESDRGYWDVVWSGEGVTRKKGDLDRLDGTNLTVVVECEEKVEISFTRMWNSSLQAKVVPLNFDKRYVMLRGSSGFYTYAIYEHMSGWPAFDLDNTRIVFKLTKQKFRYMAIADNRQRYMPLPEDRSPERGQTLAYPEAVLLVHPVEPEFEGEVDDKYEYSCESKDIGVHGWISADPLIGFWQITPSNEFRTGGPLKQFLTSHVGPTNLGVMHSTHYAGADVTIKIGPKEPWKKVYGPVFAYLNSLSDGRDPLSLWEDAKKQMMNEVHMWPYDFIASEDFPPSKQRGSVGGRLLVLERCVSNATISAEGAYVGLAAPGEAGSWQLESKGYQFWTKTDEGGNFTINGVRPGDYNLYAWVPGFIGDYKFTSVININSGCNIDVGDLVYEAPRNGSTLWEIGFPDRSAAEFYIPDANPRYINKLYLKQERYRQYGLWERYAELYPNADLVFTVGKSNHTTDWFFAQVTRKKDNTTYEGTTWQIKFLLDQVDERVAYKLRLALATANVAELEVRVNEPDANPLFSTGKIGKDNTIARHGIHGLYRLFNVDVPGAQLLIGNNTIFLTQTASTSPFQGVVMDNGILQVTLSNPGGIVTGIQYNGIDNLLQVLDVETNRGYWDLVWSQAGSTGTTGTFDVFEGTTFRVIVENEEQVEISFTRTWDPSLEGKFVSLNLDKRFIMLRNSSGFYSYAIFEHLADWPPFNLPQTRIVFQLRKDKFHYMVVADNRQRLMPLPDDRQPERGEPLDFPEAVLLVDPVEPEFKGEVDDKYQYSCENKDLHVHGWICFDPPTGFWQITPSSEFRSGGPLKQNLTSHVGPYTLAMFLSAHYAGEDLVLKLNPGEPWKKVFGPVFMYLNSVVDKDNALSLWDDAKEQEVHCWPYSFPASEDFPCSDQRGKISGRLQVQDRYISHECIAANDAYVGLAPPGDAGSWQRECKGYQFWTKTDGDGSFCIGDVRTGDYNLYAWIPGFIGDYRNDTVITVTAGCEIDVGDLVYEPPRDGPTVWEIGIPDRSAAEFYIPDPNPKYINKLFINHPDRFRQYGLWERYADLYPDGDLVYEVGLSDYKKDWFFAQVNRKKDDGTLEGTTWQIKFKLDDVDQGGAFKLRLALATANVAELQVRINDPEIDPPHFSTGEIGHDNTIARHGVHGLYRLYNVDVPGTTLVEGDNTVFLTQTPRTSPLQGIIKLTAASVTRSKSLYLREAPQLHKSSIMSNQGVQLHIQERYVVMDNGILQVTLSKPEGIVTGIQYNGISNLLEVLNDESNRGYWDLVWSKEGSTGTTGTSYVSSSSVPPFRIKGESFGVVVENEEQVEISFTRMWDPSLEGKLAPLNIDKRFIMLRNSSGFYSYAIYEHFEEWPAFNLPQTRIVFKLRKDKFHCMAVADNRQRSMPLPEDRLPERGEPLAYPEAVLLVNPVEDEFKGEVDDKYQYSCENKDLQVHGWICVNPPVGFWQITPSNEFRSGGPLKQNLSSHVGPISLAMFLSAHYSGEDMVLKLKPGEPWKKVFGPVFIYLNTLLDDENEPQWLWEDAKEQMLIEVQSWPYSFPASEDFPSSEQRGCVNGRLQVQDRFISDYCIPGNGAYVGLAPPGDIGSWQRECKGYQFWTKADPEGYFSINDIRTGDYNLYAWIPGFIGDYRNDEVITITPGCDLDLADVIYKPPRDGPTLWEIGIPNRSAAEFYIPDPDPKYINKLYVNHPDRFRQYGLWERYADLYPDEDLVYTVGTSDYAKDWFFAQVTRKKDDNSYQGTTWQIKFKLDNVQNSGSYQLRLALATANVAELQVRINSLETNPWSTGVIGHDNTIARHGIHGLYWLYNIEVPGSELVEEDNTIFLTQTMATSPFQGIMYDYIRLEGPPSSNSDN</sequence>
<evidence type="ECO:0000256" key="3">
    <source>
        <dbReference type="ARBA" id="ARBA00010418"/>
    </source>
</evidence>
<keyword evidence="11" id="KW-1185">Reference proteome</keyword>
<dbReference type="Pfam" id="PF06045">
    <property type="entry name" value="Rhamnogal_lyase"/>
    <property type="match status" value="4"/>
</dbReference>
<evidence type="ECO:0000256" key="5">
    <source>
        <dbReference type="ARBA" id="ARBA00022525"/>
    </source>
</evidence>
<feature type="domain" description="Rhamnogalacturonan lyase" evidence="8">
    <location>
        <begin position="1615"/>
        <end position="1796"/>
    </location>
</feature>
<comment type="similarity">
    <text evidence="3">Belongs to the polysaccharide lyase 4 family.</text>
</comment>
<protein>
    <recommendedName>
        <fullName evidence="4">rhamnogalacturonan endolyase</fullName>
        <ecNumber evidence="4">4.2.2.23</ecNumber>
    </recommendedName>
</protein>
<dbReference type="SUPFAM" id="SSF49452">
    <property type="entry name" value="Starch-binding domain-like"/>
    <property type="match status" value="4"/>
</dbReference>
<gene>
    <name evidence="10" type="ORF">NC653_006155</name>
</gene>
<dbReference type="CDD" id="cd10317">
    <property type="entry name" value="RGL4_C"/>
    <property type="match status" value="4"/>
</dbReference>
<dbReference type="GO" id="GO:0030246">
    <property type="term" value="F:carbohydrate binding"/>
    <property type="evidence" value="ECO:0007669"/>
    <property type="project" value="InterPro"/>
</dbReference>
<dbReference type="CDD" id="cd10320">
    <property type="entry name" value="RGL4_N"/>
    <property type="match status" value="4"/>
</dbReference>
<keyword evidence="5" id="KW-0964">Secreted</keyword>
<dbReference type="EC" id="4.2.2.23" evidence="4"/>
<dbReference type="InterPro" id="IPR010325">
    <property type="entry name" value="Rhamnogal_lyase"/>
</dbReference>
<dbReference type="InterPro" id="IPR014718">
    <property type="entry name" value="GH-type_carb-bd"/>
</dbReference>
<dbReference type="InterPro" id="IPR008979">
    <property type="entry name" value="Galactose-bd-like_sf"/>
</dbReference>
<feature type="domain" description="Rhamnogalacturonan lyase" evidence="9">
    <location>
        <begin position="925"/>
        <end position="997"/>
    </location>
</feature>
<dbReference type="GO" id="GO:0005975">
    <property type="term" value="P:carbohydrate metabolic process"/>
    <property type="evidence" value="ECO:0007669"/>
    <property type="project" value="InterPro"/>
</dbReference>
<evidence type="ECO:0000259" key="8">
    <source>
        <dbReference type="Pfam" id="PF14683"/>
    </source>
</evidence>
<dbReference type="InterPro" id="IPR051850">
    <property type="entry name" value="Polysacch_Lyase_4"/>
</dbReference>
<evidence type="ECO:0000256" key="4">
    <source>
        <dbReference type="ARBA" id="ARBA00012437"/>
    </source>
</evidence>
<dbReference type="SUPFAM" id="SSF74650">
    <property type="entry name" value="Galactose mutarotase-like"/>
    <property type="match status" value="3"/>
</dbReference>
<dbReference type="Pfam" id="PF14683">
    <property type="entry name" value="CBM-like"/>
    <property type="match status" value="2"/>
</dbReference>
<evidence type="ECO:0000256" key="6">
    <source>
        <dbReference type="ARBA" id="ARBA00022729"/>
    </source>
</evidence>
<dbReference type="InterPro" id="IPR029413">
    <property type="entry name" value="RG-lyase_II"/>
</dbReference>
<comment type="subcellular location">
    <subcellularLocation>
        <location evidence="2">Secreted</location>
    </subcellularLocation>
</comment>
<keyword evidence="6" id="KW-0732">Signal</keyword>